<keyword evidence="1" id="KW-0229">DNA integration</keyword>
<evidence type="ECO:0000259" key="5">
    <source>
        <dbReference type="PROSITE" id="PS51898"/>
    </source>
</evidence>
<dbReference type="InterPro" id="IPR044068">
    <property type="entry name" value="CB"/>
</dbReference>
<keyword evidence="2 4" id="KW-0238">DNA-binding</keyword>
<dbReference type="InterPro" id="IPR010998">
    <property type="entry name" value="Integrase_recombinase_N"/>
</dbReference>
<gene>
    <name evidence="7" type="ORF">B0F87_10911</name>
</gene>
<proteinExistence type="predicted"/>
<name>A0A2S6HA56_9GAMM</name>
<dbReference type="InterPro" id="IPR011010">
    <property type="entry name" value="DNA_brk_join_enz"/>
</dbReference>
<dbReference type="GO" id="GO:0015074">
    <property type="term" value="P:DNA integration"/>
    <property type="evidence" value="ECO:0007669"/>
    <property type="project" value="UniProtKB-KW"/>
</dbReference>
<evidence type="ECO:0000259" key="6">
    <source>
        <dbReference type="PROSITE" id="PS51900"/>
    </source>
</evidence>
<dbReference type="Pfam" id="PF13495">
    <property type="entry name" value="Phage_int_SAM_4"/>
    <property type="match status" value="1"/>
</dbReference>
<dbReference type="AlphaFoldDB" id="A0A2S6HA56"/>
<dbReference type="SUPFAM" id="SSF56349">
    <property type="entry name" value="DNA breaking-rejoining enzymes"/>
    <property type="match status" value="1"/>
</dbReference>
<dbReference type="InterPro" id="IPR013762">
    <property type="entry name" value="Integrase-like_cat_sf"/>
</dbReference>
<dbReference type="Gene3D" id="1.10.150.130">
    <property type="match status" value="1"/>
</dbReference>
<organism evidence="7 8">
    <name type="scientific">Methylobacter tundripaludum</name>
    <dbReference type="NCBI Taxonomy" id="173365"/>
    <lineage>
        <taxon>Bacteria</taxon>
        <taxon>Pseudomonadati</taxon>
        <taxon>Pseudomonadota</taxon>
        <taxon>Gammaproteobacteria</taxon>
        <taxon>Methylococcales</taxon>
        <taxon>Methylococcaceae</taxon>
        <taxon>Methylobacter</taxon>
    </lineage>
</organism>
<dbReference type="GO" id="GO:0003677">
    <property type="term" value="F:DNA binding"/>
    <property type="evidence" value="ECO:0007669"/>
    <property type="project" value="UniProtKB-UniRule"/>
</dbReference>
<feature type="domain" description="Tyr recombinase" evidence="5">
    <location>
        <begin position="109"/>
        <end position="176"/>
    </location>
</feature>
<evidence type="ECO:0000313" key="8">
    <source>
        <dbReference type="Proteomes" id="UP000240010"/>
    </source>
</evidence>
<dbReference type="InterPro" id="IPR002104">
    <property type="entry name" value="Integrase_catalytic"/>
</dbReference>
<keyword evidence="3" id="KW-0233">DNA recombination</keyword>
<protein>
    <submittedName>
        <fullName evidence="7">Phage integrase family protein</fullName>
    </submittedName>
</protein>
<dbReference type="InterPro" id="IPR004107">
    <property type="entry name" value="Integrase_SAM-like_N"/>
</dbReference>
<accession>A0A2S6HA56</accession>
<sequence length="176" mass="20392">MQTNATSTQPKKLLDQVRDKIRFKHYSLSTEKTYIAWIKQFILYHQKRHPLEMSALEVEAFLTYLATQRHVSSSTQNQALSAILFLYRELLAVNLSWLDNFERSKKPRCLPVVLTVQEIHALLREASTAPEPIGLIIKLLYGTGMRLMEAVRLWVKDVELERREIIVRDGRAAKTG</sequence>
<comment type="caution">
    <text evidence="7">The sequence shown here is derived from an EMBL/GenBank/DDBJ whole genome shotgun (WGS) entry which is preliminary data.</text>
</comment>
<feature type="domain" description="Core-binding (CB)" evidence="6">
    <location>
        <begin position="4"/>
        <end position="91"/>
    </location>
</feature>
<evidence type="ECO:0000256" key="1">
    <source>
        <dbReference type="ARBA" id="ARBA00022908"/>
    </source>
</evidence>
<dbReference type="Pfam" id="PF00589">
    <property type="entry name" value="Phage_integrase"/>
    <property type="match status" value="1"/>
</dbReference>
<reference evidence="7 8" key="1">
    <citation type="submission" date="2018-02" db="EMBL/GenBank/DDBJ databases">
        <title>Subsurface microbial communities from deep shales in Ohio and West Virginia, USA.</title>
        <authorList>
            <person name="Wrighton K."/>
        </authorList>
    </citation>
    <scope>NUCLEOTIDE SEQUENCE [LARGE SCALE GENOMIC DNA]</scope>
    <source>
        <strain evidence="7 8">OWC-DMM</strain>
    </source>
</reference>
<evidence type="ECO:0000313" key="7">
    <source>
        <dbReference type="EMBL" id="PPK74369.1"/>
    </source>
</evidence>
<dbReference type="Proteomes" id="UP000240010">
    <property type="component" value="Unassembled WGS sequence"/>
</dbReference>
<evidence type="ECO:0000256" key="2">
    <source>
        <dbReference type="ARBA" id="ARBA00023125"/>
    </source>
</evidence>
<evidence type="ECO:0000256" key="4">
    <source>
        <dbReference type="PROSITE-ProRule" id="PRU01248"/>
    </source>
</evidence>
<dbReference type="GO" id="GO:0006310">
    <property type="term" value="P:DNA recombination"/>
    <property type="evidence" value="ECO:0007669"/>
    <property type="project" value="UniProtKB-KW"/>
</dbReference>
<evidence type="ECO:0000256" key="3">
    <source>
        <dbReference type="ARBA" id="ARBA00023172"/>
    </source>
</evidence>
<dbReference type="Gene3D" id="1.10.443.10">
    <property type="entry name" value="Intergrase catalytic core"/>
    <property type="match status" value="1"/>
</dbReference>
<dbReference type="EMBL" id="PTIZ01000009">
    <property type="protein sequence ID" value="PPK74369.1"/>
    <property type="molecule type" value="Genomic_DNA"/>
</dbReference>
<dbReference type="PROSITE" id="PS51898">
    <property type="entry name" value="TYR_RECOMBINASE"/>
    <property type="match status" value="1"/>
</dbReference>
<dbReference type="PROSITE" id="PS51900">
    <property type="entry name" value="CB"/>
    <property type="match status" value="1"/>
</dbReference>